<feature type="region of interest" description="Disordered" evidence="1">
    <location>
        <begin position="29"/>
        <end position="48"/>
    </location>
</feature>
<sequence length="156" mass="16431">MSAFADLADDSPTGALPEQLPLLAALRIERPGPSSPRSGCEGEARSEQIRPHPVQHVVVVDFERLRTPSPLLGLAVRAHRAIFLVTGCGSGLRLPTCSTRTNTGQQIRRPCRGMRPAREGTRPRPGVGVCPATAMTIVSAAVVSVGVLALLGRRGA</sequence>
<name>Q0RWL1_RHOJR</name>
<keyword evidence="3" id="KW-0614">Plasmid</keyword>
<dbReference type="Proteomes" id="UP000008710">
    <property type="component" value="Plasmid pRHL2"/>
</dbReference>
<dbReference type="HOGENOM" id="CLU_1685228_0_0_11"/>
<evidence type="ECO:0000313" key="3">
    <source>
        <dbReference type="EMBL" id="ABH00325.1"/>
    </source>
</evidence>
<evidence type="ECO:0000256" key="2">
    <source>
        <dbReference type="SAM" id="Phobius"/>
    </source>
</evidence>
<reference evidence="4" key="1">
    <citation type="journal article" date="2006" name="Proc. Natl. Acad. Sci. U.S.A.">
        <title>The complete genome of Rhodococcus sp. RHA1 provides insights into a catabolic powerhouse.</title>
        <authorList>
            <person name="McLeod M.P."/>
            <person name="Warren R.L."/>
            <person name="Hsiao W.W.L."/>
            <person name="Araki N."/>
            <person name="Myhre M."/>
            <person name="Fernandes C."/>
            <person name="Miyazawa D."/>
            <person name="Wong W."/>
            <person name="Lillquist A.L."/>
            <person name="Wang D."/>
            <person name="Dosanjh M."/>
            <person name="Hara H."/>
            <person name="Petrescu A."/>
            <person name="Morin R.D."/>
            <person name="Yang G."/>
            <person name="Stott J.M."/>
            <person name="Schein J.E."/>
            <person name="Shin H."/>
            <person name="Smailus D."/>
            <person name="Siddiqui A.S."/>
            <person name="Marra M.A."/>
            <person name="Jones S.J.M."/>
            <person name="Holt R."/>
            <person name="Brinkman F.S.L."/>
            <person name="Miyauchi K."/>
            <person name="Fukuda M."/>
            <person name="Davies J.E."/>
            <person name="Mohn W.W."/>
            <person name="Eltis L.D."/>
        </authorList>
    </citation>
    <scope>NUCLEOTIDE SEQUENCE [LARGE SCALE GENOMIC DNA]</scope>
    <source>
        <strain evidence="4">RHA1</strain>
    </source>
</reference>
<feature type="transmembrane region" description="Helical" evidence="2">
    <location>
        <begin position="132"/>
        <end position="151"/>
    </location>
</feature>
<evidence type="ECO:0000313" key="4">
    <source>
        <dbReference type="Proteomes" id="UP000008710"/>
    </source>
</evidence>
<gene>
    <name evidence="3" type="ordered locus">RHA1_ro10132</name>
</gene>
<keyword evidence="2" id="KW-1133">Transmembrane helix</keyword>
<dbReference type="AlphaFoldDB" id="Q0RWL1"/>
<keyword evidence="2" id="KW-0812">Transmembrane</keyword>
<dbReference type="KEGG" id="rha:RHA1_ro10132"/>
<keyword evidence="2" id="KW-0472">Membrane</keyword>
<dbReference type="EMBL" id="CP000433">
    <property type="protein sequence ID" value="ABH00325.1"/>
    <property type="molecule type" value="Genomic_DNA"/>
</dbReference>
<organism evidence="3 4">
    <name type="scientific">Rhodococcus jostii (strain RHA1)</name>
    <dbReference type="NCBI Taxonomy" id="101510"/>
    <lineage>
        <taxon>Bacteria</taxon>
        <taxon>Bacillati</taxon>
        <taxon>Actinomycetota</taxon>
        <taxon>Actinomycetes</taxon>
        <taxon>Mycobacteriales</taxon>
        <taxon>Nocardiaceae</taxon>
        <taxon>Rhodococcus</taxon>
    </lineage>
</organism>
<geneLocation type="plasmid" evidence="3 4">
    <name>pRHL2</name>
</geneLocation>
<accession>Q0RWL1</accession>
<evidence type="ECO:0000256" key="1">
    <source>
        <dbReference type="SAM" id="MobiDB-lite"/>
    </source>
</evidence>
<protein>
    <submittedName>
        <fullName evidence="3">Uncharacterized protein</fullName>
    </submittedName>
</protein>
<proteinExistence type="predicted"/>